<evidence type="ECO:0000259" key="1">
    <source>
        <dbReference type="Pfam" id="PF01656"/>
    </source>
</evidence>
<gene>
    <name evidence="2" type="ORF">RINTHH_9260</name>
</gene>
<sequence>MIITVAAFKGGVGKSTTALHLATYLQTQVDTLLVDGDLNRSTLDLANRGELPFKVCDQKEGIELAKLYEHVVIDTPTKPNAKELKTLLMGCDLLVIPSTPDAMALSATLSMVYALPYHKVNYRILLTIVPSNPNNVGEEAKNTLKNAGFPVFKSQIRRLAVFQRAALEGIPVNAIKDSYAQIAWRCYTEVGKEIIDLVLE</sequence>
<dbReference type="PANTHER" id="PTHR13696">
    <property type="entry name" value="P-LOOP CONTAINING NUCLEOSIDE TRIPHOSPHATE HYDROLASE"/>
    <property type="match status" value="1"/>
</dbReference>
<dbReference type="OrthoDB" id="9804460at2"/>
<dbReference type="InterPro" id="IPR027417">
    <property type="entry name" value="P-loop_NTPase"/>
</dbReference>
<dbReference type="PANTHER" id="PTHR13696:SF96">
    <property type="entry name" value="COBQ_COBB_MIND_PARA NUCLEOTIDE BINDING DOMAIN-CONTAINING PROTEIN"/>
    <property type="match status" value="1"/>
</dbReference>
<accession>M1X545</accession>
<evidence type="ECO:0000313" key="3">
    <source>
        <dbReference type="Proteomes" id="UP000053051"/>
    </source>
</evidence>
<dbReference type="InterPro" id="IPR002586">
    <property type="entry name" value="CobQ/CobB/MinD/ParA_Nub-bd_dom"/>
</dbReference>
<dbReference type="STRING" id="1165094.RINTHH_9260"/>
<keyword evidence="3" id="KW-1185">Reference proteome</keyword>
<dbReference type="AlphaFoldDB" id="M1X545"/>
<dbReference type="Pfam" id="PF01656">
    <property type="entry name" value="CbiA"/>
    <property type="match status" value="1"/>
</dbReference>
<dbReference type="RefSeq" id="WP_008233224.1">
    <property type="nucleotide sequence ID" value="NZ_CAIY01000033.1"/>
</dbReference>
<dbReference type="Proteomes" id="UP000053051">
    <property type="component" value="Unassembled WGS sequence"/>
</dbReference>
<organism evidence="2 3">
    <name type="scientific">Richelia intracellularis HH01</name>
    <dbReference type="NCBI Taxonomy" id="1165094"/>
    <lineage>
        <taxon>Bacteria</taxon>
        <taxon>Bacillati</taxon>
        <taxon>Cyanobacteriota</taxon>
        <taxon>Cyanophyceae</taxon>
        <taxon>Nostocales</taxon>
        <taxon>Nostocaceae</taxon>
        <taxon>Richelia</taxon>
    </lineage>
</organism>
<dbReference type="EMBL" id="CAIY01000033">
    <property type="protein sequence ID" value="CCH67081.1"/>
    <property type="molecule type" value="Genomic_DNA"/>
</dbReference>
<proteinExistence type="predicted"/>
<reference evidence="3" key="2">
    <citation type="submission" date="2016-01" db="EMBL/GenBank/DDBJ databases">
        <title>Diatom-associated endosymboitic cyanobacterium lacks core nitrogen metabolism enzymes.</title>
        <authorList>
            <person name="Hilton J.A."/>
            <person name="Foster R.A."/>
            <person name="Tripp H.J."/>
            <person name="Carter B.J."/>
            <person name="Zehr J.P."/>
            <person name="Villareal T.A."/>
        </authorList>
    </citation>
    <scope>NUCLEOTIDE SEQUENCE [LARGE SCALE GENOMIC DNA]</scope>
    <source>
        <strain evidence="3">HH01</strain>
    </source>
</reference>
<dbReference type="Gene3D" id="3.40.50.300">
    <property type="entry name" value="P-loop containing nucleotide triphosphate hydrolases"/>
    <property type="match status" value="1"/>
</dbReference>
<protein>
    <submittedName>
        <fullName evidence="2">Chromosome partitioning protein, ParA family</fullName>
    </submittedName>
</protein>
<comment type="caution">
    <text evidence="2">The sequence shown here is derived from an EMBL/GenBank/DDBJ whole genome shotgun (WGS) entry which is preliminary data.</text>
</comment>
<dbReference type="SUPFAM" id="SSF52540">
    <property type="entry name" value="P-loop containing nucleoside triphosphate hydrolases"/>
    <property type="match status" value="1"/>
</dbReference>
<feature type="domain" description="CobQ/CobB/MinD/ParA nucleotide binding" evidence="1">
    <location>
        <begin position="3"/>
        <end position="172"/>
    </location>
</feature>
<name>M1X545_9NOST</name>
<evidence type="ECO:0000313" key="2">
    <source>
        <dbReference type="EMBL" id="CCH67081.1"/>
    </source>
</evidence>
<dbReference type="InterPro" id="IPR050678">
    <property type="entry name" value="DNA_Partitioning_ATPase"/>
</dbReference>
<reference evidence="2 3" key="1">
    <citation type="submission" date="2012-05" db="EMBL/GenBank/DDBJ databases">
        <authorList>
            <person name="Hilton J."/>
        </authorList>
    </citation>
    <scope>NUCLEOTIDE SEQUENCE [LARGE SCALE GENOMIC DNA]</scope>
    <source>
        <strain evidence="2 3">HH01</strain>
    </source>
</reference>
<dbReference type="CDD" id="cd02042">
    <property type="entry name" value="ParAB_family"/>
    <property type="match status" value="1"/>
</dbReference>